<proteinExistence type="predicted"/>
<reference evidence="1 2" key="1">
    <citation type="journal article" date="2019" name="PLoS Biol.">
        <title>Sex chromosomes control vertical transmission of feminizing Wolbachia symbionts in an isopod.</title>
        <authorList>
            <person name="Becking T."/>
            <person name="Chebbi M.A."/>
            <person name="Giraud I."/>
            <person name="Moumen B."/>
            <person name="Laverre T."/>
            <person name="Caubet Y."/>
            <person name="Peccoud J."/>
            <person name="Gilbert C."/>
            <person name="Cordaux R."/>
        </authorList>
    </citation>
    <scope>NUCLEOTIDE SEQUENCE [LARGE SCALE GENOMIC DNA]</scope>
    <source>
        <strain evidence="1">ANa2</strain>
        <tissue evidence="1">Whole body excluding digestive tract and cuticle</tissue>
    </source>
</reference>
<organism evidence="1 2">
    <name type="scientific">Armadillidium nasatum</name>
    <dbReference type="NCBI Taxonomy" id="96803"/>
    <lineage>
        <taxon>Eukaryota</taxon>
        <taxon>Metazoa</taxon>
        <taxon>Ecdysozoa</taxon>
        <taxon>Arthropoda</taxon>
        <taxon>Crustacea</taxon>
        <taxon>Multicrustacea</taxon>
        <taxon>Malacostraca</taxon>
        <taxon>Eumalacostraca</taxon>
        <taxon>Peracarida</taxon>
        <taxon>Isopoda</taxon>
        <taxon>Oniscidea</taxon>
        <taxon>Crinocheta</taxon>
        <taxon>Armadillidiidae</taxon>
        <taxon>Armadillidium</taxon>
    </lineage>
</organism>
<gene>
    <name evidence="1" type="ORF">Anas_14083</name>
</gene>
<dbReference type="EMBL" id="SEYY01023655">
    <property type="protein sequence ID" value="KAB7494712.1"/>
    <property type="molecule type" value="Genomic_DNA"/>
</dbReference>
<evidence type="ECO:0000313" key="1">
    <source>
        <dbReference type="EMBL" id="KAB7494712.1"/>
    </source>
</evidence>
<sequence>MFSLSLDCWGRLLAAAQIPVLGSHSSAWITLQCSDSIPVLGSLSSAWLVSSARIRIHSVSVSSTRISFSAVFNPESGVSLILRKNPKCKILFVNKPLTKNVVSKRQGEETYVGHIRYIPLSVPCEG</sequence>
<protein>
    <submittedName>
        <fullName evidence="1">Uncharacterized protein</fullName>
    </submittedName>
</protein>
<keyword evidence="2" id="KW-1185">Reference proteome</keyword>
<dbReference type="Proteomes" id="UP000326759">
    <property type="component" value="Unassembled WGS sequence"/>
</dbReference>
<dbReference type="AlphaFoldDB" id="A0A5N5SLJ4"/>
<accession>A0A5N5SLJ4</accession>
<evidence type="ECO:0000313" key="2">
    <source>
        <dbReference type="Proteomes" id="UP000326759"/>
    </source>
</evidence>
<comment type="caution">
    <text evidence="1">The sequence shown here is derived from an EMBL/GenBank/DDBJ whole genome shotgun (WGS) entry which is preliminary data.</text>
</comment>
<name>A0A5N5SLJ4_9CRUS</name>